<evidence type="ECO:0000313" key="2">
    <source>
        <dbReference type="Proteomes" id="UP001148662"/>
    </source>
</evidence>
<keyword evidence="2" id="KW-1185">Reference proteome</keyword>
<gene>
    <name evidence="1" type="ORF">NM688_g5763</name>
</gene>
<proteinExistence type="predicted"/>
<accession>A0ACC1SQ20</accession>
<dbReference type="EMBL" id="JANHOG010001096">
    <property type="protein sequence ID" value="KAJ3544258.1"/>
    <property type="molecule type" value="Genomic_DNA"/>
</dbReference>
<name>A0ACC1SQ20_9APHY</name>
<sequence>MSRPRCTRLHEPPPPRMKSRSSQRTPSPVKRHPSAPPTPTASRAKGKAHTENTRRTVVISQVRDMTGRVTSDIRCKGPYCPTTNVDVRSLSHIVDDVLDAFGFESSLIDILYEKYMCSHSVEQFVELMTDVIPVNEVLFYWDYIEIPEDRRRRIRNVPWVEVEDD</sequence>
<protein>
    <submittedName>
        <fullName evidence="1">Uncharacterized protein</fullName>
    </submittedName>
</protein>
<dbReference type="Proteomes" id="UP001148662">
    <property type="component" value="Unassembled WGS sequence"/>
</dbReference>
<organism evidence="1 2">
    <name type="scientific">Phlebia brevispora</name>
    <dbReference type="NCBI Taxonomy" id="194682"/>
    <lineage>
        <taxon>Eukaryota</taxon>
        <taxon>Fungi</taxon>
        <taxon>Dikarya</taxon>
        <taxon>Basidiomycota</taxon>
        <taxon>Agaricomycotina</taxon>
        <taxon>Agaricomycetes</taxon>
        <taxon>Polyporales</taxon>
        <taxon>Meruliaceae</taxon>
        <taxon>Phlebia</taxon>
    </lineage>
</organism>
<comment type="caution">
    <text evidence="1">The sequence shown here is derived from an EMBL/GenBank/DDBJ whole genome shotgun (WGS) entry which is preliminary data.</text>
</comment>
<evidence type="ECO:0000313" key="1">
    <source>
        <dbReference type="EMBL" id="KAJ3544258.1"/>
    </source>
</evidence>
<reference evidence="1" key="1">
    <citation type="submission" date="2022-07" db="EMBL/GenBank/DDBJ databases">
        <title>Genome Sequence of Phlebia brevispora.</title>
        <authorList>
            <person name="Buettner E."/>
        </authorList>
    </citation>
    <scope>NUCLEOTIDE SEQUENCE</scope>
    <source>
        <strain evidence="1">MPL23</strain>
    </source>
</reference>